<reference evidence="2" key="2">
    <citation type="submission" date="2015-01" db="EMBL/GenBank/DDBJ databases">
        <title>Evolutionary Origins and Diversification of the Mycorrhizal Mutualists.</title>
        <authorList>
            <consortium name="DOE Joint Genome Institute"/>
            <consortium name="Mycorrhizal Genomics Consortium"/>
            <person name="Kohler A."/>
            <person name="Kuo A."/>
            <person name="Nagy L.G."/>
            <person name="Floudas D."/>
            <person name="Copeland A."/>
            <person name="Barry K.W."/>
            <person name="Cichocki N."/>
            <person name="Veneault-Fourrey C."/>
            <person name="LaButti K."/>
            <person name="Lindquist E.A."/>
            <person name="Lipzen A."/>
            <person name="Lundell T."/>
            <person name="Morin E."/>
            <person name="Murat C."/>
            <person name="Riley R."/>
            <person name="Ohm R."/>
            <person name="Sun H."/>
            <person name="Tunlid A."/>
            <person name="Henrissat B."/>
            <person name="Grigoriev I.V."/>
            <person name="Hibbett D.S."/>
            <person name="Martin F."/>
        </authorList>
    </citation>
    <scope>NUCLEOTIDE SEQUENCE [LARGE SCALE GENOMIC DNA]</scope>
    <source>
        <strain evidence="2">LaAM-08-1</strain>
    </source>
</reference>
<reference evidence="1 2" key="1">
    <citation type="submission" date="2014-04" db="EMBL/GenBank/DDBJ databases">
        <authorList>
            <consortium name="DOE Joint Genome Institute"/>
            <person name="Kuo A."/>
            <person name="Kohler A."/>
            <person name="Nagy L.G."/>
            <person name="Floudas D."/>
            <person name="Copeland A."/>
            <person name="Barry K.W."/>
            <person name="Cichocki N."/>
            <person name="Veneault-Fourrey C."/>
            <person name="LaButti K."/>
            <person name="Lindquist E.A."/>
            <person name="Lipzen A."/>
            <person name="Lundell T."/>
            <person name="Morin E."/>
            <person name="Murat C."/>
            <person name="Sun H."/>
            <person name="Tunlid A."/>
            <person name="Henrissat B."/>
            <person name="Grigoriev I.V."/>
            <person name="Hibbett D.S."/>
            <person name="Martin F."/>
            <person name="Nordberg H.P."/>
            <person name="Cantor M.N."/>
            <person name="Hua S.X."/>
        </authorList>
    </citation>
    <scope>NUCLEOTIDE SEQUENCE [LARGE SCALE GENOMIC DNA]</scope>
    <source>
        <strain evidence="1 2">LaAM-08-1</strain>
    </source>
</reference>
<dbReference type="HOGENOM" id="CLU_2794352_0_0_1"/>
<gene>
    <name evidence="1" type="ORF">K443DRAFT_15325</name>
</gene>
<evidence type="ECO:0000313" key="1">
    <source>
        <dbReference type="EMBL" id="KIJ90338.1"/>
    </source>
</evidence>
<organism evidence="1 2">
    <name type="scientific">Laccaria amethystina LaAM-08-1</name>
    <dbReference type="NCBI Taxonomy" id="1095629"/>
    <lineage>
        <taxon>Eukaryota</taxon>
        <taxon>Fungi</taxon>
        <taxon>Dikarya</taxon>
        <taxon>Basidiomycota</taxon>
        <taxon>Agaricomycotina</taxon>
        <taxon>Agaricomycetes</taxon>
        <taxon>Agaricomycetidae</taxon>
        <taxon>Agaricales</taxon>
        <taxon>Agaricineae</taxon>
        <taxon>Hydnangiaceae</taxon>
        <taxon>Laccaria</taxon>
    </lineage>
</organism>
<dbReference type="EMBL" id="KN839213">
    <property type="protein sequence ID" value="KIJ90338.1"/>
    <property type="molecule type" value="Genomic_DNA"/>
</dbReference>
<keyword evidence="2" id="KW-1185">Reference proteome</keyword>
<protein>
    <submittedName>
        <fullName evidence="1">Uncharacterized protein</fullName>
    </submittedName>
</protein>
<name>A0A0C9WR73_9AGAR</name>
<accession>A0A0C9WR73</accession>
<dbReference type="Proteomes" id="UP000054477">
    <property type="component" value="Unassembled WGS sequence"/>
</dbReference>
<evidence type="ECO:0000313" key="2">
    <source>
        <dbReference type="Proteomes" id="UP000054477"/>
    </source>
</evidence>
<sequence>MDHFDAINLTTPKSMFEDVSTQKRHNVQIDTIDLTQSDPEPVTERQYRLDVSDGGNLIEFITDSEGEL</sequence>
<dbReference type="AlphaFoldDB" id="A0A0C9WR73"/>
<proteinExistence type="predicted"/>
<dbReference type="OrthoDB" id="10493787at2759"/>